<name>A0A0W0SE70_9GAMM</name>
<feature type="transmembrane region" description="Helical" evidence="1">
    <location>
        <begin position="121"/>
        <end position="139"/>
    </location>
</feature>
<dbReference type="RefSeq" id="WP_058388247.1">
    <property type="nucleotide sequence ID" value="NZ_LNXW01000013.1"/>
</dbReference>
<protein>
    <submittedName>
        <fullName evidence="2">Coiled-coil protein</fullName>
    </submittedName>
</protein>
<gene>
    <name evidence="2" type="ORF">Lche_3209</name>
</gene>
<accession>A0A0W0SE70</accession>
<feature type="transmembrane region" description="Helical" evidence="1">
    <location>
        <begin position="82"/>
        <end position="109"/>
    </location>
</feature>
<dbReference type="OrthoDB" id="5653910at2"/>
<dbReference type="Proteomes" id="UP000054921">
    <property type="component" value="Unassembled WGS sequence"/>
</dbReference>
<evidence type="ECO:0000313" key="2">
    <source>
        <dbReference type="EMBL" id="KTC81189.1"/>
    </source>
</evidence>
<comment type="caution">
    <text evidence="2">The sequence shown here is derived from an EMBL/GenBank/DDBJ whole genome shotgun (WGS) entry which is preliminary data.</text>
</comment>
<keyword evidence="1" id="KW-0472">Membrane</keyword>
<dbReference type="PATRIC" id="fig|28084.5.peg.3484"/>
<feature type="transmembrane region" description="Helical" evidence="1">
    <location>
        <begin position="285"/>
        <end position="304"/>
    </location>
</feature>
<dbReference type="EMBL" id="LNXW01000013">
    <property type="protein sequence ID" value="KTC81189.1"/>
    <property type="molecule type" value="Genomic_DNA"/>
</dbReference>
<feature type="transmembrane region" description="Helical" evidence="1">
    <location>
        <begin position="145"/>
        <end position="166"/>
    </location>
</feature>
<sequence length="399" mass="43583">MIESEIANTIHEAAVILQDIQRSIDYDAELSISKFDSDKVSKKVVWISQIIKTTNDSSKAMMQIGSSARTFQNIPPTKSLTIGLSAGSIILAVLDFLLIPFIYLACYLLNTKIPVTRENNAKWFISGVLFALTITSMAVPAIAVAIAFTTVAISLALSLFLLAKALHEYYQISKERRGIRKLLSDAELEMEAIQRKAVGLTIALNKMPTEFELISLCTQIALLQEAFAAQKRHLLELKLKELDLNKKLENVNLMQVMTKGVAFSLSALALSGLIVSLFFPLAGLGILTAVSAMSLAFVAVRLAIPLSQFISGRIRSKFNANAAKSEHADTYDLEHELSTDLMLESFWGSKANANDILKKAPSQDIDYSSASTTPLFQTGKNAAAPSHISGYQPYMNGLS</sequence>
<reference evidence="2 3" key="1">
    <citation type="submission" date="2015-11" db="EMBL/GenBank/DDBJ databases">
        <title>Genomic analysis of 38 Legionella species identifies large and diverse effector repertoires.</title>
        <authorList>
            <person name="Burstein D."/>
            <person name="Amaro F."/>
            <person name="Zusman T."/>
            <person name="Lifshitz Z."/>
            <person name="Cohen O."/>
            <person name="Gilbert J.A."/>
            <person name="Pupko T."/>
            <person name="Shuman H.A."/>
            <person name="Segal G."/>
        </authorList>
    </citation>
    <scope>NUCLEOTIDE SEQUENCE [LARGE SCALE GENOMIC DNA]</scope>
    <source>
        <strain evidence="2 3">ORW</strain>
    </source>
</reference>
<organism evidence="2 3">
    <name type="scientific">Legionella cherrii</name>
    <dbReference type="NCBI Taxonomy" id="28084"/>
    <lineage>
        <taxon>Bacteria</taxon>
        <taxon>Pseudomonadati</taxon>
        <taxon>Pseudomonadota</taxon>
        <taxon>Gammaproteobacteria</taxon>
        <taxon>Legionellales</taxon>
        <taxon>Legionellaceae</taxon>
        <taxon>Legionella</taxon>
    </lineage>
</organism>
<proteinExistence type="predicted"/>
<feature type="transmembrane region" description="Helical" evidence="1">
    <location>
        <begin position="256"/>
        <end position="279"/>
    </location>
</feature>
<dbReference type="AlphaFoldDB" id="A0A0W0SE70"/>
<evidence type="ECO:0000256" key="1">
    <source>
        <dbReference type="SAM" id="Phobius"/>
    </source>
</evidence>
<keyword evidence="1" id="KW-0812">Transmembrane</keyword>
<dbReference type="STRING" id="28084.Lche_3209"/>
<evidence type="ECO:0000313" key="3">
    <source>
        <dbReference type="Proteomes" id="UP000054921"/>
    </source>
</evidence>
<keyword evidence="1" id="KW-1133">Transmembrane helix</keyword>